<evidence type="ECO:0000313" key="1">
    <source>
        <dbReference type="EMBL" id="KAH7921948.1"/>
    </source>
</evidence>
<name>A0ACB8B9Q4_9AGAM</name>
<protein>
    <submittedName>
        <fullName evidence="1">Uncharacterized protein</fullName>
    </submittedName>
</protein>
<accession>A0ACB8B9Q4</accession>
<dbReference type="Proteomes" id="UP000790709">
    <property type="component" value="Unassembled WGS sequence"/>
</dbReference>
<keyword evidence="2" id="KW-1185">Reference proteome</keyword>
<sequence>MSKAEKEEAVAALTSRIFSAMLDDLAMDAALQAHHEISRSRAICHICQTRCGMAHTSAQMDTNSISTTAPRTGTPSREGKTLPSTGTSTPTKDKSDGNILYKCVNCDRQIASNRYAPHLSSCMGIGTGTRRGAARGTNLKSKIPIEPGRSASPYFGSDNGHISDDNGSGKGKGKSKGKRADDAEFNLKRKRAGSPQTSPPKKQKKQKTSGSPVSRIRADLDGTSGVSKTLQVPSSSQSKVPSKLRASSTASFLERDRSSTPSSHASSAGTPMASRSTPSSSAISGQSPAGTGPPKRGRPKGSKTGMGRGAAALAAQAKRPSPPRPPPPPPPVRIEPDYLVDVEGDETGSSTDTDSS</sequence>
<proteinExistence type="predicted"/>
<organism evidence="1 2">
    <name type="scientific">Leucogyrophana mollusca</name>
    <dbReference type="NCBI Taxonomy" id="85980"/>
    <lineage>
        <taxon>Eukaryota</taxon>
        <taxon>Fungi</taxon>
        <taxon>Dikarya</taxon>
        <taxon>Basidiomycota</taxon>
        <taxon>Agaricomycotina</taxon>
        <taxon>Agaricomycetes</taxon>
        <taxon>Agaricomycetidae</taxon>
        <taxon>Boletales</taxon>
        <taxon>Boletales incertae sedis</taxon>
        <taxon>Leucogyrophana</taxon>
    </lineage>
</organism>
<dbReference type="EMBL" id="MU266504">
    <property type="protein sequence ID" value="KAH7921948.1"/>
    <property type="molecule type" value="Genomic_DNA"/>
</dbReference>
<reference evidence="1" key="1">
    <citation type="journal article" date="2021" name="New Phytol.">
        <title>Evolutionary innovations through gain and loss of genes in the ectomycorrhizal Boletales.</title>
        <authorList>
            <person name="Wu G."/>
            <person name="Miyauchi S."/>
            <person name="Morin E."/>
            <person name="Kuo A."/>
            <person name="Drula E."/>
            <person name="Varga T."/>
            <person name="Kohler A."/>
            <person name="Feng B."/>
            <person name="Cao Y."/>
            <person name="Lipzen A."/>
            <person name="Daum C."/>
            <person name="Hundley H."/>
            <person name="Pangilinan J."/>
            <person name="Johnson J."/>
            <person name="Barry K."/>
            <person name="LaButti K."/>
            <person name="Ng V."/>
            <person name="Ahrendt S."/>
            <person name="Min B."/>
            <person name="Choi I.G."/>
            <person name="Park H."/>
            <person name="Plett J.M."/>
            <person name="Magnuson J."/>
            <person name="Spatafora J.W."/>
            <person name="Nagy L.G."/>
            <person name="Henrissat B."/>
            <person name="Grigoriev I.V."/>
            <person name="Yang Z.L."/>
            <person name="Xu J."/>
            <person name="Martin F.M."/>
        </authorList>
    </citation>
    <scope>NUCLEOTIDE SEQUENCE</scope>
    <source>
        <strain evidence="1">KUC20120723A-06</strain>
    </source>
</reference>
<evidence type="ECO:0000313" key="2">
    <source>
        <dbReference type="Proteomes" id="UP000790709"/>
    </source>
</evidence>
<gene>
    <name evidence="1" type="ORF">BV22DRAFT_1197787</name>
</gene>
<comment type="caution">
    <text evidence="1">The sequence shown here is derived from an EMBL/GenBank/DDBJ whole genome shotgun (WGS) entry which is preliminary data.</text>
</comment>